<dbReference type="SUPFAM" id="SSF53383">
    <property type="entry name" value="PLP-dependent transferases"/>
    <property type="match status" value="1"/>
</dbReference>
<dbReference type="eggNOG" id="COG1167">
    <property type="taxonomic scope" value="Bacteria"/>
</dbReference>
<dbReference type="InterPro" id="IPR015421">
    <property type="entry name" value="PyrdxlP-dep_Trfase_major"/>
</dbReference>
<keyword evidence="2" id="KW-0663">Pyridoxal phosphate</keyword>
<dbReference type="InterPro" id="IPR051446">
    <property type="entry name" value="HTH_trans_reg/aminotransferase"/>
</dbReference>
<dbReference type="PANTHER" id="PTHR46577">
    <property type="entry name" value="HTH-TYPE TRANSCRIPTIONAL REGULATORY PROTEIN GABR"/>
    <property type="match status" value="1"/>
</dbReference>
<protein>
    <submittedName>
        <fullName evidence="7">Transcriptional regulator, GntR family with aminotransferase domain</fullName>
    </submittedName>
</protein>
<comment type="caution">
    <text evidence="7">The sequence shown here is derived from an EMBL/GenBank/DDBJ whole genome shotgun (WGS) entry which is preliminary data.</text>
</comment>
<dbReference type="SMART" id="SM00345">
    <property type="entry name" value="HTH_GNTR"/>
    <property type="match status" value="1"/>
</dbReference>
<dbReference type="Proteomes" id="UP000006427">
    <property type="component" value="Unassembled WGS sequence"/>
</dbReference>
<keyword evidence="8" id="KW-1185">Reference proteome</keyword>
<dbReference type="GO" id="GO:0003700">
    <property type="term" value="F:DNA-binding transcription factor activity"/>
    <property type="evidence" value="ECO:0007669"/>
    <property type="project" value="InterPro"/>
</dbReference>
<dbReference type="Gene3D" id="1.10.10.10">
    <property type="entry name" value="Winged helix-like DNA-binding domain superfamily/Winged helix DNA-binding domain"/>
    <property type="match status" value="1"/>
</dbReference>
<dbReference type="Gene3D" id="3.40.640.10">
    <property type="entry name" value="Type I PLP-dependent aspartate aminotransferase-like (Major domain)"/>
    <property type="match status" value="1"/>
</dbReference>
<comment type="similarity">
    <text evidence="1">In the C-terminal section; belongs to the class-I pyridoxal-phosphate-dependent aminotransferase family.</text>
</comment>
<gene>
    <name evidence="7" type="ORF">Dpep_0565</name>
</gene>
<evidence type="ECO:0000256" key="2">
    <source>
        <dbReference type="ARBA" id="ARBA00022898"/>
    </source>
</evidence>
<dbReference type="InterPro" id="IPR000524">
    <property type="entry name" value="Tscrpt_reg_HTH_GntR"/>
</dbReference>
<dbReference type="RefSeq" id="WP_005659425.1">
    <property type="nucleotide sequence ID" value="NZ_ABTR02000001.1"/>
</dbReference>
<evidence type="ECO:0000313" key="7">
    <source>
        <dbReference type="EMBL" id="EFC90593.1"/>
    </source>
</evidence>
<dbReference type="EMBL" id="ABTR02000001">
    <property type="protein sequence ID" value="EFC90593.1"/>
    <property type="molecule type" value="Genomic_DNA"/>
</dbReference>
<evidence type="ECO:0000256" key="4">
    <source>
        <dbReference type="ARBA" id="ARBA00023125"/>
    </source>
</evidence>
<dbReference type="STRING" id="469381.Dpep_0565"/>
<sequence>MIEIPLKKSSTIPLYRQMSDHLEKMIKSGAFSPGERLPGSRGFAKSLGVSRMTVMEAFRRLEDRGLIVQRGRSGAYIAGIVGEREKVRNRSCNKWSLAGELPSRSLIPSEELAKIAKSVLYRRGGDVLRENPTAGIDELRRALVVHAASRGIPADWQDVTVTSGGRQGLAVSFGALKSAGVSEILMDGLNYPDAWTLAMAEGLSVVPFSRPGDPREDMESRSAHTALYLVPSFSNPTGHTMDGSIREQVLALSHRKGMWIVEDDAYGELRYGDSSVPALRAMDDGKRLVYLGSFSQALFPGIRLGYSLVPGDIRGHFLRSLAEKGGPASSLVQHVLERFIVSGGLEEALERARLEMACRMRSLCTYLVGSGLDSFSRPQGGIYLWLKTPGLSGGRSAMLASDRGVDVASGGSFSLTSEVVEAVRLSVSDISLNDIPEAVKVLADAWRGQLSSLK</sequence>
<evidence type="ECO:0000259" key="6">
    <source>
        <dbReference type="PROSITE" id="PS50949"/>
    </source>
</evidence>
<evidence type="ECO:0000256" key="3">
    <source>
        <dbReference type="ARBA" id="ARBA00023015"/>
    </source>
</evidence>
<dbReference type="OrthoDB" id="1360at2"/>
<dbReference type="Pfam" id="PF00155">
    <property type="entry name" value="Aminotran_1_2"/>
    <property type="match status" value="1"/>
</dbReference>
<keyword evidence="3" id="KW-0805">Transcription regulation</keyword>
<dbReference type="GO" id="GO:0008483">
    <property type="term" value="F:transaminase activity"/>
    <property type="evidence" value="ECO:0007669"/>
    <property type="project" value="UniProtKB-KW"/>
</dbReference>
<dbReference type="AlphaFoldDB" id="D2Z534"/>
<dbReference type="GO" id="GO:0003677">
    <property type="term" value="F:DNA binding"/>
    <property type="evidence" value="ECO:0007669"/>
    <property type="project" value="UniProtKB-KW"/>
</dbReference>
<dbReference type="InterPro" id="IPR036390">
    <property type="entry name" value="WH_DNA-bd_sf"/>
</dbReference>
<dbReference type="InterPro" id="IPR004839">
    <property type="entry name" value="Aminotransferase_I/II_large"/>
</dbReference>
<reference evidence="7 8" key="1">
    <citation type="journal article" date="2010" name="Stand. Genomic Sci.">
        <title>Permanent draft genome sequence of Dethiosulfovibrio peptidovorans type strain (SEBR 4207).</title>
        <authorList>
            <person name="Labutti K."/>
            <person name="Mayilraj S."/>
            <person name="Clum A."/>
            <person name="Lucas S."/>
            <person name="Glavina Del Rio T."/>
            <person name="Nolan M."/>
            <person name="Tice H."/>
            <person name="Cheng J.F."/>
            <person name="Pitluck S."/>
            <person name="Liolios K."/>
            <person name="Ivanova N."/>
            <person name="Mavromatis K."/>
            <person name="Mikhailova N."/>
            <person name="Pati A."/>
            <person name="Goodwin L."/>
            <person name="Chen A."/>
            <person name="Palaniappan K."/>
            <person name="Land M."/>
            <person name="Hauser L."/>
            <person name="Chang Y.J."/>
            <person name="Jeffries C.D."/>
            <person name="Rohde M."/>
            <person name="Spring S."/>
            <person name="Goker M."/>
            <person name="Woyke T."/>
            <person name="Bristow J."/>
            <person name="Eisen J.A."/>
            <person name="Markowitz V."/>
            <person name="Hugenholtz P."/>
            <person name="Kyrpides N.C."/>
            <person name="Klenk H.P."/>
            <person name="Lapidus A."/>
        </authorList>
    </citation>
    <scope>NUCLEOTIDE SEQUENCE [LARGE SCALE GENOMIC DNA]</scope>
    <source>
        <strain evidence="7 8">DSM 11002</strain>
    </source>
</reference>
<dbReference type="InterPro" id="IPR015424">
    <property type="entry name" value="PyrdxlP-dep_Trfase"/>
</dbReference>
<dbReference type="PROSITE" id="PS50949">
    <property type="entry name" value="HTH_GNTR"/>
    <property type="match status" value="1"/>
</dbReference>
<dbReference type="SUPFAM" id="SSF46785">
    <property type="entry name" value="Winged helix' DNA-binding domain"/>
    <property type="match status" value="1"/>
</dbReference>
<name>D2Z534_9BACT</name>
<organism evidence="7 8">
    <name type="scientific">Dethiosulfovibrio peptidovorans DSM 11002</name>
    <dbReference type="NCBI Taxonomy" id="469381"/>
    <lineage>
        <taxon>Bacteria</taxon>
        <taxon>Thermotogati</taxon>
        <taxon>Synergistota</taxon>
        <taxon>Synergistia</taxon>
        <taxon>Synergistales</taxon>
        <taxon>Dethiosulfovibrionaceae</taxon>
        <taxon>Dethiosulfovibrio</taxon>
    </lineage>
</organism>
<keyword evidence="7" id="KW-0032">Aminotransferase</keyword>
<keyword evidence="5" id="KW-0804">Transcription</keyword>
<evidence type="ECO:0000256" key="5">
    <source>
        <dbReference type="ARBA" id="ARBA00023163"/>
    </source>
</evidence>
<dbReference type="CDD" id="cd07377">
    <property type="entry name" value="WHTH_GntR"/>
    <property type="match status" value="1"/>
</dbReference>
<dbReference type="PRINTS" id="PR00035">
    <property type="entry name" value="HTHGNTR"/>
</dbReference>
<dbReference type="GO" id="GO:0030170">
    <property type="term" value="F:pyridoxal phosphate binding"/>
    <property type="evidence" value="ECO:0007669"/>
    <property type="project" value="InterPro"/>
</dbReference>
<accession>D2Z534</accession>
<proteinExistence type="inferred from homology"/>
<dbReference type="InterPro" id="IPR036388">
    <property type="entry name" value="WH-like_DNA-bd_sf"/>
</dbReference>
<keyword evidence="7" id="KW-0808">Transferase</keyword>
<dbReference type="CDD" id="cd00609">
    <property type="entry name" value="AAT_like"/>
    <property type="match status" value="1"/>
</dbReference>
<evidence type="ECO:0000256" key="1">
    <source>
        <dbReference type="ARBA" id="ARBA00005384"/>
    </source>
</evidence>
<dbReference type="PANTHER" id="PTHR46577:SF2">
    <property type="entry name" value="TRANSCRIPTIONAL REGULATORY PROTEIN"/>
    <property type="match status" value="1"/>
</dbReference>
<dbReference type="Pfam" id="PF00392">
    <property type="entry name" value="GntR"/>
    <property type="match status" value="1"/>
</dbReference>
<dbReference type="PaxDb" id="469381-Dpep_0565"/>
<feature type="domain" description="HTH gntR-type" evidence="6">
    <location>
        <begin position="12"/>
        <end position="80"/>
    </location>
</feature>
<evidence type="ECO:0000313" key="8">
    <source>
        <dbReference type="Proteomes" id="UP000006427"/>
    </source>
</evidence>
<keyword evidence="4" id="KW-0238">DNA-binding</keyword>